<evidence type="ECO:0000313" key="2">
    <source>
        <dbReference type="Proteomes" id="UP000720189"/>
    </source>
</evidence>
<comment type="caution">
    <text evidence="1">The sequence shown here is derived from an EMBL/GenBank/DDBJ whole genome shotgun (WGS) entry which is preliminary data.</text>
</comment>
<dbReference type="AlphaFoldDB" id="A0A9P9KFJ4"/>
<proteinExistence type="predicted"/>
<evidence type="ECO:0000313" key="1">
    <source>
        <dbReference type="EMBL" id="KAH7255431.1"/>
    </source>
</evidence>
<dbReference type="Proteomes" id="UP000720189">
    <property type="component" value="Unassembled WGS sequence"/>
</dbReference>
<gene>
    <name evidence="1" type="ORF">BKA55DRAFT_564078</name>
</gene>
<dbReference type="RefSeq" id="XP_046051000.1">
    <property type="nucleotide sequence ID" value="XM_046192458.1"/>
</dbReference>
<dbReference type="GeneID" id="70222412"/>
<sequence length="126" mass="14551">MVNHGLLKANFRYNKDRNGVKHQLPSNRASISHRTAIQSPIMEPVEPAYQKVFDPNLPIHKHYIPKKLVKDESKLDNAIIGLFGAWDFSFVNRYDAKEEMITVETNDDQSINVKEYLQKLGVLEQD</sequence>
<keyword evidence="2" id="KW-1185">Reference proteome</keyword>
<dbReference type="OrthoDB" id="5053136at2759"/>
<reference evidence="1" key="1">
    <citation type="journal article" date="2021" name="Nat. Commun.">
        <title>Genetic determinants of endophytism in the Arabidopsis root mycobiome.</title>
        <authorList>
            <person name="Mesny F."/>
            <person name="Miyauchi S."/>
            <person name="Thiergart T."/>
            <person name="Pickel B."/>
            <person name="Atanasova L."/>
            <person name="Karlsson M."/>
            <person name="Huettel B."/>
            <person name="Barry K.W."/>
            <person name="Haridas S."/>
            <person name="Chen C."/>
            <person name="Bauer D."/>
            <person name="Andreopoulos W."/>
            <person name="Pangilinan J."/>
            <person name="LaButti K."/>
            <person name="Riley R."/>
            <person name="Lipzen A."/>
            <person name="Clum A."/>
            <person name="Drula E."/>
            <person name="Henrissat B."/>
            <person name="Kohler A."/>
            <person name="Grigoriev I.V."/>
            <person name="Martin F.M."/>
            <person name="Hacquard S."/>
        </authorList>
    </citation>
    <scope>NUCLEOTIDE SEQUENCE</scope>
    <source>
        <strain evidence="1">MPI-CAGE-AT-0023</strain>
    </source>
</reference>
<accession>A0A9P9KFJ4</accession>
<organism evidence="1 2">
    <name type="scientific">Fusarium redolens</name>
    <dbReference type="NCBI Taxonomy" id="48865"/>
    <lineage>
        <taxon>Eukaryota</taxon>
        <taxon>Fungi</taxon>
        <taxon>Dikarya</taxon>
        <taxon>Ascomycota</taxon>
        <taxon>Pezizomycotina</taxon>
        <taxon>Sordariomycetes</taxon>
        <taxon>Hypocreomycetidae</taxon>
        <taxon>Hypocreales</taxon>
        <taxon>Nectriaceae</taxon>
        <taxon>Fusarium</taxon>
        <taxon>Fusarium redolens species complex</taxon>
    </lineage>
</organism>
<protein>
    <submittedName>
        <fullName evidence="1">Uncharacterized protein</fullName>
    </submittedName>
</protein>
<dbReference type="EMBL" id="JAGMUX010000006">
    <property type="protein sequence ID" value="KAH7255431.1"/>
    <property type="molecule type" value="Genomic_DNA"/>
</dbReference>
<name>A0A9P9KFJ4_FUSRE</name>